<keyword evidence="1" id="KW-0418">Kinase</keyword>
<gene>
    <name evidence="1" type="ORF">E4021_09475</name>
</gene>
<sequence length="310" mass="35100">MHHEREFYGHGKLLLLGEYFVLDGATALAVPTRRGQRFRVTPRPSDSAGTLEWTMEVAGDPSAHRRFAFTPDEWRAAPTDEDPVRHRLLQLFHVAEQLLPGATRKLADTQITTTLEFDPAWGLGSSSTLVWFLSEWLGVNAYELLERTFGGSGYDLACAGAEGPLLYSRNGSRPTVTELDWRPEWLESTCFVYRNRKQNSREALQRYATIDIDVETIWEAGQMSRLFLQAPHLRAAARVATAYERLIADELGLTPVQEEHFRDFDGTVKSLGAWGGDFVWAISEAPLENTRAYFNERGYPTVIPYNDMVL</sequence>
<protein>
    <submittedName>
        <fullName evidence="1">GHMP kinase</fullName>
    </submittedName>
</protein>
<dbReference type="InterPro" id="IPR014721">
    <property type="entry name" value="Ribsml_uS5_D2-typ_fold_subgr"/>
</dbReference>
<name>A0A4S4NJ82_9BACT</name>
<dbReference type="SUPFAM" id="SSF54211">
    <property type="entry name" value="Ribosomal protein S5 domain 2-like"/>
    <property type="match status" value="1"/>
</dbReference>
<keyword evidence="1" id="KW-0808">Transferase</keyword>
<dbReference type="Gene3D" id="3.30.230.10">
    <property type="match status" value="1"/>
</dbReference>
<dbReference type="InterPro" id="IPR047765">
    <property type="entry name" value="GHMP_GYDIA-like"/>
</dbReference>
<dbReference type="NCBIfam" id="NF040656">
    <property type="entry name" value="GHMP_GYDIA"/>
    <property type="match status" value="1"/>
</dbReference>
<comment type="caution">
    <text evidence="1">The sequence shown here is derived from an EMBL/GenBank/DDBJ whole genome shotgun (WGS) entry which is preliminary data.</text>
</comment>
<keyword evidence="2" id="KW-1185">Reference proteome</keyword>
<evidence type="ECO:0000313" key="1">
    <source>
        <dbReference type="EMBL" id="THH39832.1"/>
    </source>
</evidence>
<dbReference type="EMBL" id="SRSF01000003">
    <property type="protein sequence ID" value="THH39832.1"/>
    <property type="molecule type" value="Genomic_DNA"/>
</dbReference>
<accession>A0A4S4NJ82</accession>
<organism evidence="1 2">
    <name type="scientific">Neolewinella litorea</name>
    <dbReference type="NCBI Taxonomy" id="2562452"/>
    <lineage>
        <taxon>Bacteria</taxon>
        <taxon>Pseudomonadati</taxon>
        <taxon>Bacteroidota</taxon>
        <taxon>Saprospiria</taxon>
        <taxon>Saprospirales</taxon>
        <taxon>Lewinellaceae</taxon>
        <taxon>Neolewinella</taxon>
    </lineage>
</organism>
<dbReference type="AlphaFoldDB" id="A0A4S4NJ82"/>
<dbReference type="OrthoDB" id="5288719at2"/>
<proteinExistence type="predicted"/>
<dbReference type="GO" id="GO:0016301">
    <property type="term" value="F:kinase activity"/>
    <property type="evidence" value="ECO:0007669"/>
    <property type="project" value="UniProtKB-KW"/>
</dbReference>
<reference evidence="1 2" key="1">
    <citation type="submission" date="2019-04" db="EMBL/GenBank/DDBJ databases">
        <title>Lewinella litorea sp. nov., isolated from a marine sand.</title>
        <authorList>
            <person name="Yoon J.-H."/>
        </authorList>
    </citation>
    <scope>NUCLEOTIDE SEQUENCE [LARGE SCALE GENOMIC DNA]</scope>
    <source>
        <strain evidence="1 2">HSMS-39</strain>
    </source>
</reference>
<dbReference type="Proteomes" id="UP000308528">
    <property type="component" value="Unassembled WGS sequence"/>
</dbReference>
<dbReference type="RefSeq" id="WP_136458756.1">
    <property type="nucleotide sequence ID" value="NZ_SRSF01000003.1"/>
</dbReference>
<evidence type="ECO:0000313" key="2">
    <source>
        <dbReference type="Proteomes" id="UP000308528"/>
    </source>
</evidence>
<dbReference type="InterPro" id="IPR020568">
    <property type="entry name" value="Ribosomal_Su5_D2-typ_SF"/>
</dbReference>